<dbReference type="Proteomes" id="UP000182661">
    <property type="component" value="Unassembled WGS sequence"/>
</dbReference>
<proteinExistence type="predicted"/>
<dbReference type="InterPro" id="IPR028082">
    <property type="entry name" value="Peripla_BP_I"/>
</dbReference>
<keyword evidence="3" id="KW-0804">Transcription</keyword>
<name>A0A657LVK0_9HYPH</name>
<keyword evidence="2" id="KW-0238">DNA-binding</keyword>
<gene>
    <name evidence="5" type="ORF">AX760_13155</name>
</gene>
<keyword evidence="6" id="KW-1185">Reference proteome</keyword>
<comment type="caution">
    <text evidence="5">The sequence shown here is derived from an EMBL/GenBank/DDBJ whole genome shotgun (WGS) entry which is preliminary data.</text>
</comment>
<organism evidence="5 6">
    <name type="scientific">Pararhizobium antarcticum</name>
    <dbReference type="NCBI Taxonomy" id="1798805"/>
    <lineage>
        <taxon>Bacteria</taxon>
        <taxon>Pseudomonadati</taxon>
        <taxon>Pseudomonadota</taxon>
        <taxon>Alphaproteobacteria</taxon>
        <taxon>Hyphomicrobiales</taxon>
        <taxon>Rhizobiaceae</taxon>
        <taxon>Rhizobium/Agrobacterium group</taxon>
        <taxon>Pararhizobium</taxon>
    </lineage>
</organism>
<evidence type="ECO:0000256" key="1">
    <source>
        <dbReference type="ARBA" id="ARBA00023015"/>
    </source>
</evidence>
<dbReference type="GO" id="GO:0000976">
    <property type="term" value="F:transcription cis-regulatory region binding"/>
    <property type="evidence" value="ECO:0007669"/>
    <property type="project" value="TreeGrafter"/>
</dbReference>
<dbReference type="GO" id="GO:0003700">
    <property type="term" value="F:DNA-binding transcription factor activity"/>
    <property type="evidence" value="ECO:0007669"/>
    <property type="project" value="TreeGrafter"/>
</dbReference>
<protein>
    <recommendedName>
        <fullName evidence="4">Transcriptional regulator LacI/GalR-like sensor domain-containing protein</fullName>
    </recommendedName>
</protein>
<evidence type="ECO:0000256" key="2">
    <source>
        <dbReference type="ARBA" id="ARBA00023125"/>
    </source>
</evidence>
<feature type="domain" description="Transcriptional regulator LacI/GalR-like sensor" evidence="4">
    <location>
        <begin position="3"/>
        <end position="81"/>
    </location>
</feature>
<reference evidence="5 6" key="1">
    <citation type="submission" date="2016-02" db="EMBL/GenBank/DDBJ databases">
        <title>Genome sequencing of a beta-galactosidase producing bacteria Rhizobium sp. 59.</title>
        <authorList>
            <person name="Wang D."/>
            <person name="Kot W."/>
            <person name="Qin Y."/>
            <person name="Hansen L."/>
            <person name="Naqvi K."/>
            <person name="Rensing C."/>
        </authorList>
    </citation>
    <scope>NUCLEOTIDE SEQUENCE [LARGE SCALE GENOMIC DNA]</scope>
    <source>
        <strain evidence="5 6">59</strain>
    </source>
</reference>
<evidence type="ECO:0000256" key="3">
    <source>
        <dbReference type="ARBA" id="ARBA00023163"/>
    </source>
</evidence>
<keyword evidence="1" id="KW-0805">Transcription regulation</keyword>
<accession>A0A657LVK0</accession>
<sequence length="84" mass="9077">MDAIPFLAEAYEQKIGVPTELALIGYDNSSVAMLPLVNLSSIEQDTAHLGKTVADLMLSRINGRTRSEHVKIQPSVVIRGSLEG</sequence>
<evidence type="ECO:0000259" key="4">
    <source>
        <dbReference type="Pfam" id="PF13377"/>
    </source>
</evidence>
<evidence type="ECO:0000313" key="5">
    <source>
        <dbReference type="EMBL" id="OJF99426.1"/>
    </source>
</evidence>
<dbReference type="AlphaFoldDB" id="A0A657LVK0"/>
<evidence type="ECO:0000313" key="6">
    <source>
        <dbReference type="Proteomes" id="UP000182661"/>
    </source>
</evidence>
<dbReference type="PANTHER" id="PTHR30146">
    <property type="entry name" value="LACI-RELATED TRANSCRIPTIONAL REPRESSOR"/>
    <property type="match status" value="1"/>
</dbReference>
<dbReference type="SUPFAM" id="SSF53822">
    <property type="entry name" value="Periplasmic binding protein-like I"/>
    <property type="match status" value="1"/>
</dbReference>
<dbReference type="Gene3D" id="3.40.50.2300">
    <property type="match status" value="2"/>
</dbReference>
<dbReference type="PANTHER" id="PTHR30146:SF109">
    <property type="entry name" value="HTH-TYPE TRANSCRIPTIONAL REGULATOR GALS"/>
    <property type="match status" value="1"/>
</dbReference>
<dbReference type="InterPro" id="IPR046335">
    <property type="entry name" value="LacI/GalR-like_sensor"/>
</dbReference>
<dbReference type="EMBL" id="LSRP01000071">
    <property type="protein sequence ID" value="OJF99426.1"/>
    <property type="molecule type" value="Genomic_DNA"/>
</dbReference>
<dbReference type="Pfam" id="PF13377">
    <property type="entry name" value="Peripla_BP_3"/>
    <property type="match status" value="1"/>
</dbReference>